<dbReference type="Proteomes" id="UP000198393">
    <property type="component" value="Unassembled WGS sequence"/>
</dbReference>
<comment type="similarity">
    <text evidence="2">Belongs to the monovalent cation:proton antiporter 2 (CPA2) transporter (TC 2.A.37) family.</text>
</comment>
<evidence type="ECO:0000256" key="7">
    <source>
        <dbReference type="ARBA" id="ARBA00023136"/>
    </source>
</evidence>
<name>A0A239KK84_EKHLU</name>
<dbReference type="RefSeq" id="WP_089357355.1">
    <property type="nucleotide sequence ID" value="NZ_FZPD01000004.1"/>
</dbReference>
<dbReference type="OrthoDB" id="9781411at2"/>
<sequence>MHLPLLQDLLILIGFSTLIVLLLSKIRLPSILGFLLTGIIIGPYSLSLVSDPHDVEIISEIGVILLMFVIGMELSIKQLASIKKMVFVGGLLQVFVSIGITAVIYSFTGASWAESVFMGFLISLSSTAIVLRMFQDRNEMSSAQGKNSLAILIFQDLIVVSMMLIVPIISGHSESVIISILSLLIKSAVVIVITIISARYLVPKLMYEVAKTRSKELFLLTTFTICFAVAFLTSEAGLSLALGAFLAGLIISESEYSHQATSFILPFRAMFTSFFFISVGMLLDINFFISNIPLILGITLGVFVVKGSIAAFAVLLLKYPARVAILTGLALFQVGEFAFILSRVGIEYGLLTESTNQYFLAVSIVSMLLTPFVFIYSEQIASIFLKSKLGYVLNKNAAKDLPDDINVDELNDHLVIIGFGLNGSHLAKAAEANDIAFIVLEMDADIVKKERKKGTPILFGDASRLHILEKVHVRNSRAIVIAISDYEQSKNVVRAVRSICQTAYIIVRSKYVQESTELLTLGADDVIPEEFETSIEISSRVLSRFLIPTENIESFSSLVRADQYHLLESNKKLPKTHKSTNMPGLNITTIKVGRDSGSVVGKSIADSNIRNEFGVNIIGICRDNQMHFHFDSSEKIIQNDLLFVYGEPESIHKFYEKVS</sequence>
<feature type="domain" description="RCK C-terminal" evidence="10">
    <location>
        <begin position="575"/>
        <end position="659"/>
    </location>
</feature>
<dbReference type="SUPFAM" id="SSF51735">
    <property type="entry name" value="NAD(P)-binding Rossmann-fold domains"/>
    <property type="match status" value="1"/>
</dbReference>
<dbReference type="Pfam" id="PF02080">
    <property type="entry name" value="TrkA_C"/>
    <property type="match status" value="1"/>
</dbReference>
<dbReference type="GO" id="GO:0015297">
    <property type="term" value="F:antiporter activity"/>
    <property type="evidence" value="ECO:0007669"/>
    <property type="project" value="InterPro"/>
</dbReference>
<organism evidence="11 12">
    <name type="scientific">Ekhidna lutea</name>
    <dbReference type="NCBI Taxonomy" id="447679"/>
    <lineage>
        <taxon>Bacteria</taxon>
        <taxon>Pseudomonadati</taxon>
        <taxon>Bacteroidota</taxon>
        <taxon>Cytophagia</taxon>
        <taxon>Cytophagales</taxon>
        <taxon>Reichenbachiellaceae</taxon>
        <taxon>Ekhidna</taxon>
    </lineage>
</organism>
<keyword evidence="12" id="KW-1185">Reference proteome</keyword>
<evidence type="ECO:0000259" key="10">
    <source>
        <dbReference type="PROSITE" id="PS51202"/>
    </source>
</evidence>
<feature type="transmembrane region" description="Helical" evidence="8">
    <location>
        <begin position="86"/>
        <end position="105"/>
    </location>
</feature>
<keyword evidence="7 8" id="KW-0472">Membrane</keyword>
<dbReference type="GO" id="GO:0006813">
    <property type="term" value="P:potassium ion transport"/>
    <property type="evidence" value="ECO:0007669"/>
    <property type="project" value="UniProtKB-KW"/>
</dbReference>
<evidence type="ECO:0000256" key="8">
    <source>
        <dbReference type="SAM" id="Phobius"/>
    </source>
</evidence>
<gene>
    <name evidence="11" type="ORF">SAMN05421640_2667</name>
</gene>
<comment type="subcellular location">
    <subcellularLocation>
        <location evidence="1">Membrane</location>
        <topology evidence="1">Multi-pass membrane protein</topology>
    </subcellularLocation>
</comment>
<protein>
    <submittedName>
        <fullName evidence="11">Kef-type potassium/proton antiporter, CPA2 family</fullName>
    </submittedName>
</protein>
<dbReference type="GO" id="GO:1902600">
    <property type="term" value="P:proton transmembrane transport"/>
    <property type="evidence" value="ECO:0007669"/>
    <property type="project" value="InterPro"/>
</dbReference>
<dbReference type="Pfam" id="PF02254">
    <property type="entry name" value="TrkA_N"/>
    <property type="match status" value="1"/>
</dbReference>
<feature type="transmembrane region" description="Helical" evidence="8">
    <location>
        <begin position="263"/>
        <end position="283"/>
    </location>
</feature>
<dbReference type="Gene3D" id="3.40.50.720">
    <property type="entry name" value="NAD(P)-binding Rossmann-like Domain"/>
    <property type="match status" value="1"/>
</dbReference>
<dbReference type="InterPro" id="IPR006153">
    <property type="entry name" value="Cation/H_exchanger_TM"/>
</dbReference>
<feature type="transmembrane region" description="Helical" evidence="8">
    <location>
        <begin position="55"/>
        <end position="74"/>
    </location>
</feature>
<feature type="transmembrane region" description="Helical" evidence="8">
    <location>
        <begin position="31"/>
        <end position="49"/>
    </location>
</feature>
<feature type="transmembrane region" description="Helical" evidence="8">
    <location>
        <begin position="218"/>
        <end position="251"/>
    </location>
</feature>
<dbReference type="Gene3D" id="1.20.1530.20">
    <property type="match status" value="1"/>
</dbReference>
<keyword evidence="6 8" id="KW-1133">Transmembrane helix</keyword>
<dbReference type="SUPFAM" id="SSF116726">
    <property type="entry name" value="TrkA C-terminal domain-like"/>
    <property type="match status" value="1"/>
</dbReference>
<evidence type="ECO:0000313" key="12">
    <source>
        <dbReference type="Proteomes" id="UP000198393"/>
    </source>
</evidence>
<dbReference type="AlphaFoldDB" id="A0A239KK84"/>
<evidence type="ECO:0000256" key="1">
    <source>
        <dbReference type="ARBA" id="ARBA00004141"/>
    </source>
</evidence>
<dbReference type="InterPro" id="IPR038770">
    <property type="entry name" value="Na+/solute_symporter_sf"/>
</dbReference>
<evidence type="ECO:0000313" key="11">
    <source>
        <dbReference type="EMBL" id="SNT17584.1"/>
    </source>
</evidence>
<dbReference type="InterPro" id="IPR036721">
    <property type="entry name" value="RCK_C_sf"/>
</dbReference>
<evidence type="ECO:0000256" key="4">
    <source>
        <dbReference type="ARBA" id="ARBA00022538"/>
    </source>
</evidence>
<feature type="transmembrane region" description="Helical" evidence="8">
    <location>
        <begin position="117"/>
        <end position="135"/>
    </location>
</feature>
<evidence type="ECO:0000256" key="2">
    <source>
        <dbReference type="ARBA" id="ARBA00005551"/>
    </source>
</evidence>
<evidence type="ECO:0000256" key="6">
    <source>
        <dbReference type="ARBA" id="ARBA00022989"/>
    </source>
</evidence>
<keyword evidence="3" id="KW-0813">Transport</keyword>
<dbReference type="Gene3D" id="3.30.70.1450">
    <property type="entry name" value="Regulator of K+ conductance, C-terminal domain"/>
    <property type="match status" value="1"/>
</dbReference>
<dbReference type="Pfam" id="PF00999">
    <property type="entry name" value="Na_H_Exchanger"/>
    <property type="match status" value="1"/>
</dbReference>
<feature type="transmembrane region" description="Helical" evidence="8">
    <location>
        <begin position="147"/>
        <end position="170"/>
    </location>
</feature>
<dbReference type="InterPro" id="IPR003148">
    <property type="entry name" value="RCK_N"/>
</dbReference>
<proteinExistence type="inferred from homology"/>
<dbReference type="InterPro" id="IPR006037">
    <property type="entry name" value="RCK_C"/>
</dbReference>
<reference evidence="11 12" key="1">
    <citation type="submission" date="2017-06" db="EMBL/GenBank/DDBJ databases">
        <authorList>
            <person name="Kim H.J."/>
            <person name="Triplett B.A."/>
        </authorList>
    </citation>
    <scope>NUCLEOTIDE SEQUENCE [LARGE SCALE GENOMIC DNA]</scope>
    <source>
        <strain evidence="11 12">DSM 19307</strain>
    </source>
</reference>
<keyword evidence="4" id="KW-0406">Ion transport</keyword>
<accession>A0A239KK84</accession>
<keyword evidence="5 8" id="KW-0812">Transmembrane</keyword>
<feature type="transmembrane region" description="Helical" evidence="8">
    <location>
        <begin position="6"/>
        <end position="24"/>
    </location>
</feature>
<evidence type="ECO:0000256" key="5">
    <source>
        <dbReference type="ARBA" id="ARBA00022692"/>
    </source>
</evidence>
<keyword evidence="4" id="KW-0630">Potassium</keyword>
<feature type="transmembrane region" description="Helical" evidence="8">
    <location>
        <begin position="323"/>
        <end position="346"/>
    </location>
</feature>
<feature type="transmembrane region" description="Helical" evidence="8">
    <location>
        <begin position="295"/>
        <end position="317"/>
    </location>
</feature>
<dbReference type="GO" id="GO:0016020">
    <property type="term" value="C:membrane"/>
    <property type="evidence" value="ECO:0007669"/>
    <property type="project" value="UniProtKB-SubCell"/>
</dbReference>
<evidence type="ECO:0000259" key="9">
    <source>
        <dbReference type="PROSITE" id="PS51201"/>
    </source>
</evidence>
<keyword evidence="4" id="KW-0633">Potassium transport</keyword>
<dbReference type="PANTHER" id="PTHR42751:SF3">
    <property type="entry name" value="SODIUM_GLUTAMATE SYMPORTER"/>
    <property type="match status" value="1"/>
</dbReference>
<dbReference type="InterPro" id="IPR036291">
    <property type="entry name" value="NAD(P)-bd_dom_sf"/>
</dbReference>
<feature type="domain" description="RCK N-terminal" evidence="9">
    <location>
        <begin position="411"/>
        <end position="528"/>
    </location>
</feature>
<feature type="transmembrane region" description="Helical" evidence="8">
    <location>
        <begin position="176"/>
        <end position="198"/>
    </location>
</feature>
<dbReference type="PROSITE" id="PS51202">
    <property type="entry name" value="RCK_C"/>
    <property type="match status" value="1"/>
</dbReference>
<dbReference type="PANTHER" id="PTHR42751">
    <property type="entry name" value="SODIUM/HYDROGEN EXCHANGER FAMILY/TRKA DOMAIN PROTEIN"/>
    <property type="match status" value="1"/>
</dbReference>
<dbReference type="EMBL" id="FZPD01000004">
    <property type="protein sequence ID" value="SNT17584.1"/>
    <property type="molecule type" value="Genomic_DNA"/>
</dbReference>
<dbReference type="GO" id="GO:0008324">
    <property type="term" value="F:monoatomic cation transmembrane transporter activity"/>
    <property type="evidence" value="ECO:0007669"/>
    <property type="project" value="InterPro"/>
</dbReference>
<dbReference type="PROSITE" id="PS51201">
    <property type="entry name" value="RCK_N"/>
    <property type="match status" value="1"/>
</dbReference>
<evidence type="ECO:0000256" key="3">
    <source>
        <dbReference type="ARBA" id="ARBA00022448"/>
    </source>
</evidence>
<feature type="transmembrane region" description="Helical" evidence="8">
    <location>
        <begin position="358"/>
        <end position="377"/>
    </location>
</feature>